<name>A0ABS4M6I4_9ACTN</name>
<dbReference type="RefSeq" id="WP_159400069.1">
    <property type="nucleotide sequence ID" value="NZ_CP016279.1"/>
</dbReference>
<evidence type="ECO:0000313" key="2">
    <source>
        <dbReference type="Proteomes" id="UP001519309"/>
    </source>
</evidence>
<accession>A0ABS4M6I4</accession>
<protein>
    <submittedName>
        <fullName evidence="1">Uncharacterized protein</fullName>
    </submittedName>
</protein>
<keyword evidence="2" id="KW-1185">Reference proteome</keyword>
<reference evidence="1 2" key="1">
    <citation type="submission" date="2021-03" db="EMBL/GenBank/DDBJ databases">
        <title>Genomic Encyclopedia of Type Strains, Phase IV (KMG-IV): sequencing the most valuable type-strain genomes for metagenomic binning, comparative biology and taxonomic classification.</title>
        <authorList>
            <person name="Goeker M."/>
        </authorList>
    </citation>
    <scope>NUCLEOTIDE SEQUENCE [LARGE SCALE GENOMIC DNA]</scope>
    <source>
        <strain evidence="1 2">DSM 40499</strain>
    </source>
</reference>
<evidence type="ECO:0000313" key="1">
    <source>
        <dbReference type="EMBL" id="MBP2055248.1"/>
    </source>
</evidence>
<comment type="caution">
    <text evidence="1">The sequence shown here is derived from an EMBL/GenBank/DDBJ whole genome shotgun (WGS) entry which is preliminary data.</text>
</comment>
<sequence>MSVGPLRFGMSHQQAIEAMEAEGFLCDALRIETQYGRLNRRAEFRVPDAPEGAAPVTTYFLDHKSLAVVAVDALRGPQVWLDAIRLVGQEPSKLTERVWDYVTERGMPCMLSVEGEVSSEELGLMVRAQWAGDARLSRPIFVKCDGWACMVHDCVPTTEWNVR</sequence>
<gene>
    <name evidence="1" type="ORF">J2Z21_008262</name>
</gene>
<dbReference type="Proteomes" id="UP001519309">
    <property type="component" value="Unassembled WGS sequence"/>
</dbReference>
<dbReference type="EMBL" id="JAGGLP010000028">
    <property type="protein sequence ID" value="MBP2055248.1"/>
    <property type="molecule type" value="Genomic_DNA"/>
</dbReference>
<proteinExistence type="predicted"/>
<organism evidence="1 2">
    <name type="scientific">Streptomyces griseochromogenes</name>
    <dbReference type="NCBI Taxonomy" id="68214"/>
    <lineage>
        <taxon>Bacteria</taxon>
        <taxon>Bacillati</taxon>
        <taxon>Actinomycetota</taxon>
        <taxon>Actinomycetes</taxon>
        <taxon>Kitasatosporales</taxon>
        <taxon>Streptomycetaceae</taxon>
        <taxon>Streptomyces</taxon>
    </lineage>
</organism>